<reference evidence="16 17" key="1">
    <citation type="submission" date="2018-05" db="EMBL/GenBank/DDBJ databases">
        <title>Reference genomes for bee gut microbiota database.</title>
        <authorList>
            <person name="Ellegaard K.M."/>
        </authorList>
    </citation>
    <scope>NUCLEOTIDE SEQUENCE [LARGE SCALE GENOMIC DNA]</scope>
    <source>
        <strain evidence="16 17">ESL0284</strain>
    </source>
</reference>
<evidence type="ECO:0000259" key="14">
    <source>
        <dbReference type="Pfam" id="PF00593"/>
    </source>
</evidence>
<dbReference type="InterPro" id="IPR037066">
    <property type="entry name" value="Plug_dom_sf"/>
</dbReference>
<dbReference type="EMBL" id="QGLT01000002">
    <property type="protein sequence ID" value="PXZ00513.1"/>
    <property type="molecule type" value="Genomic_DNA"/>
</dbReference>
<dbReference type="Pfam" id="PF07715">
    <property type="entry name" value="Plug"/>
    <property type="match status" value="1"/>
</dbReference>
<protein>
    <submittedName>
        <fullName evidence="16">TonB-dependent receptor</fullName>
    </submittedName>
</protein>
<keyword evidence="9 13" id="KW-0798">TonB box</keyword>
<evidence type="ECO:0000259" key="15">
    <source>
        <dbReference type="Pfam" id="PF07715"/>
    </source>
</evidence>
<name>A0A318MW97_9PROT</name>
<dbReference type="InterPro" id="IPR000531">
    <property type="entry name" value="Beta-barrel_TonB"/>
</dbReference>
<gene>
    <name evidence="16" type="ORF">DK869_03645</name>
</gene>
<dbReference type="Gene3D" id="2.170.130.10">
    <property type="entry name" value="TonB-dependent receptor, plug domain"/>
    <property type="match status" value="1"/>
</dbReference>
<dbReference type="InterPro" id="IPR012910">
    <property type="entry name" value="Plug_dom"/>
</dbReference>
<keyword evidence="7" id="KW-0408">Iron</keyword>
<keyword evidence="6" id="KW-0732">Signal</keyword>
<dbReference type="Gene3D" id="2.40.170.20">
    <property type="entry name" value="TonB-dependent receptor, beta-barrel domain"/>
    <property type="match status" value="1"/>
</dbReference>
<dbReference type="InterPro" id="IPR039426">
    <property type="entry name" value="TonB-dep_rcpt-like"/>
</dbReference>
<dbReference type="Proteomes" id="UP000247565">
    <property type="component" value="Unassembled WGS sequence"/>
</dbReference>
<dbReference type="PANTHER" id="PTHR32552">
    <property type="entry name" value="FERRICHROME IRON RECEPTOR-RELATED"/>
    <property type="match status" value="1"/>
</dbReference>
<evidence type="ECO:0000256" key="6">
    <source>
        <dbReference type="ARBA" id="ARBA00022729"/>
    </source>
</evidence>
<keyword evidence="16" id="KW-0675">Receptor</keyword>
<dbReference type="Pfam" id="PF00593">
    <property type="entry name" value="TonB_dep_Rec_b-barrel"/>
    <property type="match status" value="1"/>
</dbReference>
<accession>A0A318MW97</accession>
<evidence type="ECO:0000256" key="12">
    <source>
        <dbReference type="PROSITE-ProRule" id="PRU01360"/>
    </source>
</evidence>
<keyword evidence="11 12" id="KW-0998">Cell outer membrane</keyword>
<dbReference type="AlphaFoldDB" id="A0A318MW97"/>
<dbReference type="SUPFAM" id="SSF56935">
    <property type="entry name" value="Porins"/>
    <property type="match status" value="1"/>
</dbReference>
<evidence type="ECO:0000256" key="8">
    <source>
        <dbReference type="ARBA" id="ARBA00023065"/>
    </source>
</evidence>
<sequence>MRSILFAFVRYLLLLIPILGRLPSIQAKDIHITQSQPETHSITRQEMQSDPGEQIIVKGTFRGYPSANGYIGKQAGGGLIRPEDSVRSLSTVSSDFIHKQAPTSNVYNLISLLPGANVSGSDPFGLATQTDMTVRGMTSDSIGYVLEGMPLNDVSDGGGYLNQFVDMENLESVGLSQGSPDLDSPVFNAAGGIVNIKFREPSDHLGGMTQFSYGSYHTGKIFARMDTGKIGKTGIKGFISYSYTDGDNWRGAGYDHRQHVDFKFTKEWGSDNRVSLLGNWNRSLMSSYYTPTKHEWKMNGIKNGNNYSGTWYHNGVDNSNYWKLYQQTFQQIYLATPGQFTLTDKLQFTVTPYFQYGYGNTPYGAMLSDHGLWQGKLPVEGSISIPGAVDGQGMVMGDWFQRTYRSGFTPELHLRLKHHHLYLGYWYDYSDNLINEPFTPVSENGKPWDLWGGKGKTIRLPDGQPLYARDTSIITQVNAVFIGDRMNFLHNKLHIDVGFKQVMLSQAGYNRIPGPQYRTGNNVAKPLPRIGMVYQFTKEHQLFVSASTNFSVPHQSTLFDTYDPNSGTLTKKGTNHLKTEYSIEEEIGYRYNGPRLVGSVTFFNYNYTNRMIKTVLRQNNAWIGSSINAGGQTSRGIDAELGLKPWHHFSPYISGEYLNATMDNDFKTRGDYLLTKGKKAVRSPSWQFAVGLTYDDGHFFANGNMKMVGKQYATFMNDEAMGSYATGNLALGYRFDSISFAKYPEIRLNFINITDQKHLSGIGTPTSNAHNTVGKNGTVIKGSSPYYNIGGGFATMLTLTSAL</sequence>
<comment type="subcellular location">
    <subcellularLocation>
        <location evidence="1 12">Cell outer membrane</location>
        <topology evidence="1 12">Multi-pass membrane protein</topology>
    </subcellularLocation>
</comment>
<evidence type="ECO:0000256" key="4">
    <source>
        <dbReference type="ARBA" id="ARBA00022496"/>
    </source>
</evidence>
<keyword evidence="8" id="KW-0406">Ion transport</keyword>
<dbReference type="GO" id="GO:0009279">
    <property type="term" value="C:cell outer membrane"/>
    <property type="evidence" value="ECO:0007669"/>
    <property type="project" value="UniProtKB-SubCell"/>
</dbReference>
<evidence type="ECO:0000256" key="11">
    <source>
        <dbReference type="ARBA" id="ARBA00023237"/>
    </source>
</evidence>
<keyword evidence="17" id="KW-1185">Reference proteome</keyword>
<dbReference type="RefSeq" id="WP_110438656.1">
    <property type="nucleotide sequence ID" value="NZ_CP046393.1"/>
</dbReference>
<comment type="caution">
    <text evidence="16">The sequence shown here is derived from an EMBL/GenBank/DDBJ whole genome shotgun (WGS) entry which is preliminary data.</text>
</comment>
<dbReference type="OrthoDB" id="593427at2"/>
<organism evidence="16 17">
    <name type="scientific">Commensalibacter melissae</name>
    <dbReference type="NCBI Taxonomy" id="2070537"/>
    <lineage>
        <taxon>Bacteria</taxon>
        <taxon>Pseudomonadati</taxon>
        <taxon>Pseudomonadota</taxon>
        <taxon>Alphaproteobacteria</taxon>
        <taxon>Acetobacterales</taxon>
        <taxon>Acetobacteraceae</taxon>
    </lineage>
</organism>
<feature type="domain" description="TonB-dependent receptor plug" evidence="15">
    <location>
        <begin position="83"/>
        <end position="183"/>
    </location>
</feature>
<evidence type="ECO:0000256" key="3">
    <source>
        <dbReference type="ARBA" id="ARBA00022452"/>
    </source>
</evidence>
<dbReference type="InterPro" id="IPR036942">
    <property type="entry name" value="Beta-barrel_TonB_sf"/>
</dbReference>
<evidence type="ECO:0000256" key="2">
    <source>
        <dbReference type="ARBA" id="ARBA00022448"/>
    </source>
</evidence>
<dbReference type="PANTHER" id="PTHR32552:SF89">
    <property type="entry name" value="CATECHOLATE SIDEROPHORE RECEPTOR FIU"/>
    <property type="match status" value="1"/>
</dbReference>
<evidence type="ECO:0000256" key="7">
    <source>
        <dbReference type="ARBA" id="ARBA00023004"/>
    </source>
</evidence>
<proteinExistence type="inferred from homology"/>
<keyword evidence="2 12" id="KW-0813">Transport</keyword>
<dbReference type="PROSITE" id="PS52016">
    <property type="entry name" value="TONB_DEPENDENT_REC_3"/>
    <property type="match status" value="1"/>
</dbReference>
<evidence type="ECO:0000256" key="1">
    <source>
        <dbReference type="ARBA" id="ARBA00004571"/>
    </source>
</evidence>
<evidence type="ECO:0000256" key="9">
    <source>
        <dbReference type="ARBA" id="ARBA00023077"/>
    </source>
</evidence>
<dbReference type="GO" id="GO:0015344">
    <property type="term" value="F:siderophore uptake transmembrane transporter activity"/>
    <property type="evidence" value="ECO:0007669"/>
    <property type="project" value="TreeGrafter"/>
</dbReference>
<evidence type="ECO:0000256" key="13">
    <source>
        <dbReference type="RuleBase" id="RU003357"/>
    </source>
</evidence>
<evidence type="ECO:0000256" key="10">
    <source>
        <dbReference type="ARBA" id="ARBA00023136"/>
    </source>
</evidence>
<keyword evidence="5 12" id="KW-0812">Transmembrane</keyword>
<feature type="domain" description="TonB-dependent receptor-like beta-barrel" evidence="14">
    <location>
        <begin position="287"/>
        <end position="752"/>
    </location>
</feature>
<evidence type="ECO:0000313" key="16">
    <source>
        <dbReference type="EMBL" id="PXZ00513.1"/>
    </source>
</evidence>
<evidence type="ECO:0000256" key="5">
    <source>
        <dbReference type="ARBA" id="ARBA00022692"/>
    </source>
</evidence>
<keyword evidence="3 12" id="KW-1134">Transmembrane beta strand</keyword>
<evidence type="ECO:0000313" key="17">
    <source>
        <dbReference type="Proteomes" id="UP000247565"/>
    </source>
</evidence>
<keyword evidence="10 12" id="KW-0472">Membrane</keyword>
<comment type="similarity">
    <text evidence="12 13">Belongs to the TonB-dependent receptor family.</text>
</comment>
<keyword evidence="4" id="KW-0410">Iron transport</keyword>